<protein>
    <submittedName>
        <fullName evidence="1">Uncharacterized protein</fullName>
    </submittedName>
</protein>
<organism evidence="1 2">
    <name type="scientific">Dallia pectoralis</name>
    <name type="common">Alaska blackfish</name>
    <dbReference type="NCBI Taxonomy" id="75939"/>
    <lineage>
        <taxon>Eukaryota</taxon>
        <taxon>Metazoa</taxon>
        <taxon>Chordata</taxon>
        <taxon>Craniata</taxon>
        <taxon>Vertebrata</taxon>
        <taxon>Euteleostomi</taxon>
        <taxon>Actinopterygii</taxon>
        <taxon>Neopterygii</taxon>
        <taxon>Teleostei</taxon>
        <taxon>Protacanthopterygii</taxon>
        <taxon>Esociformes</taxon>
        <taxon>Umbridae</taxon>
        <taxon>Dallia</taxon>
    </lineage>
</organism>
<sequence>MMEDESAMHTSQRMRRKNTRSRRKKNTRPVSVHELKASSLLPFVFCFFLSQPLAWQCFVLSLLLARRLCRCPERLLRSQIRGSRRDVGRGGGSRKPGS</sequence>
<name>A0ACC2HGP4_DALPE</name>
<dbReference type="EMBL" id="CM055729">
    <property type="protein sequence ID" value="KAJ8015161.1"/>
    <property type="molecule type" value="Genomic_DNA"/>
</dbReference>
<dbReference type="Proteomes" id="UP001157502">
    <property type="component" value="Chromosome 2"/>
</dbReference>
<comment type="caution">
    <text evidence="1">The sequence shown here is derived from an EMBL/GenBank/DDBJ whole genome shotgun (WGS) entry which is preliminary data.</text>
</comment>
<accession>A0ACC2HGP4</accession>
<keyword evidence="2" id="KW-1185">Reference proteome</keyword>
<evidence type="ECO:0000313" key="1">
    <source>
        <dbReference type="EMBL" id="KAJ8015161.1"/>
    </source>
</evidence>
<evidence type="ECO:0000313" key="2">
    <source>
        <dbReference type="Proteomes" id="UP001157502"/>
    </source>
</evidence>
<reference evidence="1" key="1">
    <citation type="submission" date="2021-05" db="EMBL/GenBank/DDBJ databases">
        <authorList>
            <person name="Pan Q."/>
            <person name="Jouanno E."/>
            <person name="Zahm M."/>
            <person name="Klopp C."/>
            <person name="Cabau C."/>
            <person name="Louis A."/>
            <person name="Berthelot C."/>
            <person name="Parey E."/>
            <person name="Roest Crollius H."/>
            <person name="Montfort J."/>
            <person name="Robinson-Rechavi M."/>
            <person name="Bouchez O."/>
            <person name="Lampietro C."/>
            <person name="Lopez Roques C."/>
            <person name="Donnadieu C."/>
            <person name="Postlethwait J."/>
            <person name="Bobe J."/>
            <person name="Dillon D."/>
            <person name="Chandos A."/>
            <person name="von Hippel F."/>
            <person name="Guiguen Y."/>
        </authorList>
    </citation>
    <scope>NUCLEOTIDE SEQUENCE</scope>
    <source>
        <strain evidence="1">YG-Jan2019</strain>
    </source>
</reference>
<gene>
    <name evidence="1" type="ORF">DPEC_G00023270</name>
</gene>
<proteinExistence type="predicted"/>